<dbReference type="NCBIfam" id="TIGR00023">
    <property type="entry name" value="glycerol-3-phosphate 1-O-acyltransferase PlsY"/>
    <property type="match status" value="1"/>
</dbReference>
<keyword evidence="3 10" id="KW-0808">Transferase</keyword>
<dbReference type="GO" id="GO:0043772">
    <property type="term" value="F:acyl-phosphate glycerol-3-phosphate acyltransferase activity"/>
    <property type="evidence" value="ECO:0007669"/>
    <property type="project" value="UniProtKB-UniRule"/>
</dbReference>
<keyword evidence="11" id="KW-0732">Signal</keyword>
<feature type="transmembrane region" description="Helical" evidence="10">
    <location>
        <begin position="162"/>
        <end position="178"/>
    </location>
</feature>
<evidence type="ECO:0000256" key="8">
    <source>
        <dbReference type="ARBA" id="ARBA00023209"/>
    </source>
</evidence>
<comment type="caution">
    <text evidence="10">Lacks conserved residue(s) required for the propagation of feature annotation.</text>
</comment>
<organism evidence="12">
    <name type="scientific">Deinococcus sp. VB142</name>
    <dbReference type="NCBI Taxonomy" id="3112952"/>
    <lineage>
        <taxon>Bacteria</taxon>
        <taxon>Thermotogati</taxon>
        <taxon>Deinococcota</taxon>
        <taxon>Deinococci</taxon>
        <taxon>Deinococcales</taxon>
        <taxon>Deinococcaceae</taxon>
        <taxon>Deinococcus</taxon>
    </lineage>
</organism>
<comment type="similarity">
    <text evidence="10">Belongs to the PlsY family.</text>
</comment>
<evidence type="ECO:0000256" key="9">
    <source>
        <dbReference type="ARBA" id="ARBA00023264"/>
    </source>
</evidence>
<keyword evidence="12" id="KW-0012">Acyltransferase</keyword>
<evidence type="ECO:0000256" key="6">
    <source>
        <dbReference type="ARBA" id="ARBA00023098"/>
    </source>
</evidence>
<comment type="subcellular location">
    <subcellularLocation>
        <location evidence="10">Cell membrane</location>
        <topology evidence="10">Multi-pass membrane protein</topology>
    </subcellularLocation>
</comment>
<name>A0AAU6Q1G2_9DEIO</name>
<feature type="transmembrane region" description="Helical" evidence="10">
    <location>
        <begin position="138"/>
        <end position="156"/>
    </location>
</feature>
<keyword evidence="2 10" id="KW-0444">Lipid biosynthesis</keyword>
<evidence type="ECO:0000256" key="4">
    <source>
        <dbReference type="ARBA" id="ARBA00022692"/>
    </source>
</evidence>
<protein>
    <recommendedName>
        <fullName evidence="10">Glycerol-3-phosphate acyltransferase</fullName>
    </recommendedName>
    <alternativeName>
        <fullName evidence="10">Acyl-PO4 G3P acyltransferase</fullName>
    </alternativeName>
    <alternativeName>
        <fullName evidence="10">Acyl-phosphate--glycerol-3-phosphate acyltransferase</fullName>
    </alternativeName>
    <alternativeName>
        <fullName evidence="10">G3P acyltransferase</fullName>
        <shortName evidence="10">GPAT</shortName>
        <ecNumber evidence="10">2.3.1.275</ecNumber>
    </alternativeName>
    <alternativeName>
        <fullName evidence="10">Lysophosphatidic acid synthase</fullName>
        <shortName evidence="10">LPA synthase</shortName>
    </alternativeName>
</protein>
<dbReference type="GO" id="GO:0005886">
    <property type="term" value="C:plasma membrane"/>
    <property type="evidence" value="ECO:0007669"/>
    <property type="project" value="UniProtKB-SubCell"/>
</dbReference>
<evidence type="ECO:0000256" key="7">
    <source>
        <dbReference type="ARBA" id="ARBA00023136"/>
    </source>
</evidence>
<evidence type="ECO:0000256" key="1">
    <source>
        <dbReference type="ARBA" id="ARBA00022475"/>
    </source>
</evidence>
<comment type="catalytic activity">
    <reaction evidence="10">
        <text>an acyl phosphate + sn-glycerol 3-phosphate = a 1-acyl-sn-glycero-3-phosphate + phosphate</text>
        <dbReference type="Rhea" id="RHEA:34075"/>
        <dbReference type="ChEBI" id="CHEBI:43474"/>
        <dbReference type="ChEBI" id="CHEBI:57597"/>
        <dbReference type="ChEBI" id="CHEBI:57970"/>
        <dbReference type="ChEBI" id="CHEBI:59918"/>
        <dbReference type="EC" id="2.3.1.275"/>
    </reaction>
</comment>
<gene>
    <name evidence="10 12" type="primary">plsY</name>
    <name evidence="12" type="ORF">WDJ50_12340</name>
</gene>
<evidence type="ECO:0000313" key="12">
    <source>
        <dbReference type="EMBL" id="WYF44184.1"/>
    </source>
</evidence>
<keyword evidence="4 10" id="KW-0812">Transmembrane</keyword>
<comment type="function">
    <text evidence="10">Catalyzes the transfer of an acyl group from acyl-phosphate (acyl-PO(4)) to glycerol-3-phosphate (G3P) to form lysophosphatidic acid (LPA). This enzyme utilizes acyl-phosphate as fatty acyl donor, but not acyl-CoA or acyl-ACP.</text>
</comment>
<sequence length="199" mass="20961">MTPLALLAALLSYFIGSVPAAAWVARARGVDIRKVGSGNSGATNVLRSLGKGPALMVAIFDIFKGVLAVLLARLLGLGEPWAALCGVLAVIGHNFSPFLKFRGGKGVATSFGVIAILDPVVGLTAFVLAIFCMWLTRFVSAGNIMSAAAVTALVLVLPRPDWNRAAVIFLAALLIWQHRENVRKLQAGTERRLGEKATG</sequence>
<dbReference type="HAMAP" id="MF_01043">
    <property type="entry name" value="PlsY"/>
    <property type="match status" value="1"/>
</dbReference>
<evidence type="ECO:0000256" key="10">
    <source>
        <dbReference type="HAMAP-Rule" id="MF_01043"/>
    </source>
</evidence>
<dbReference type="EC" id="2.3.1.275" evidence="10"/>
<dbReference type="RefSeq" id="WP_339095408.1">
    <property type="nucleotide sequence ID" value="NZ_CP149782.1"/>
</dbReference>
<dbReference type="AlphaFoldDB" id="A0AAU6Q1G2"/>
<reference evidence="12" key="1">
    <citation type="submission" date="2024-03" db="EMBL/GenBank/DDBJ databases">
        <title>Deinococcus weizhi sp. nov., isolated from human skin.</title>
        <authorList>
            <person name="Wei Z."/>
            <person name="Tian F."/>
            <person name="Yang C."/>
            <person name="Xin L.T."/>
            <person name="Wen Z.J."/>
            <person name="Lan K.C."/>
            <person name="Yu L."/>
            <person name="Zhe W."/>
            <person name="Dan F.D."/>
            <person name="Jun W."/>
            <person name="Rui Z."/>
            <person name="Yong X.J."/>
            <person name="Ting Y."/>
            <person name="Wei X."/>
            <person name="Xu Z.G."/>
            <person name="Xin Z."/>
            <person name="Dong F.G."/>
            <person name="Ni X.M."/>
            <person name="Zheng M.G."/>
            <person name="Chun Y."/>
            <person name="Qian W.X."/>
        </authorList>
    </citation>
    <scope>NUCLEOTIDE SEQUENCE</scope>
    <source>
        <strain evidence="12">VB142</strain>
    </source>
</reference>
<proteinExistence type="inferred from homology"/>
<keyword evidence="1 10" id="KW-1003">Cell membrane</keyword>
<evidence type="ECO:0000256" key="2">
    <source>
        <dbReference type="ARBA" id="ARBA00022516"/>
    </source>
</evidence>
<feature type="chain" id="PRO_5043649536" description="Glycerol-3-phosphate acyltransferase" evidence="11">
    <location>
        <begin position="21"/>
        <end position="199"/>
    </location>
</feature>
<dbReference type="PANTHER" id="PTHR30309:SF0">
    <property type="entry name" value="GLYCEROL-3-PHOSPHATE ACYLTRANSFERASE-RELATED"/>
    <property type="match status" value="1"/>
</dbReference>
<dbReference type="GO" id="GO:0008654">
    <property type="term" value="P:phospholipid biosynthetic process"/>
    <property type="evidence" value="ECO:0007669"/>
    <property type="project" value="UniProtKB-UniRule"/>
</dbReference>
<feature type="transmembrane region" description="Helical" evidence="10">
    <location>
        <begin position="111"/>
        <end position="131"/>
    </location>
</feature>
<dbReference type="EMBL" id="CP149782">
    <property type="protein sequence ID" value="WYF44184.1"/>
    <property type="molecule type" value="Genomic_DNA"/>
</dbReference>
<dbReference type="InterPro" id="IPR003811">
    <property type="entry name" value="G3P_acylTferase_PlsY"/>
</dbReference>
<comment type="subunit">
    <text evidence="10">Probably interacts with PlsX.</text>
</comment>
<dbReference type="PANTHER" id="PTHR30309">
    <property type="entry name" value="INNER MEMBRANE PROTEIN YGIH"/>
    <property type="match status" value="1"/>
</dbReference>
<dbReference type="SMART" id="SM01207">
    <property type="entry name" value="G3P_acyltransf"/>
    <property type="match status" value="1"/>
</dbReference>
<keyword evidence="9 10" id="KW-1208">Phospholipid metabolism</keyword>
<keyword evidence="5 10" id="KW-1133">Transmembrane helix</keyword>
<evidence type="ECO:0000256" key="5">
    <source>
        <dbReference type="ARBA" id="ARBA00022989"/>
    </source>
</evidence>
<feature type="signal peptide" evidence="11">
    <location>
        <begin position="1"/>
        <end position="20"/>
    </location>
</feature>
<comment type="pathway">
    <text evidence="10">Lipid metabolism; phospholipid metabolism.</text>
</comment>
<dbReference type="Pfam" id="PF02660">
    <property type="entry name" value="G3P_acyltransf"/>
    <property type="match status" value="1"/>
</dbReference>
<keyword evidence="7 10" id="KW-0472">Membrane</keyword>
<keyword evidence="6 10" id="KW-0443">Lipid metabolism</keyword>
<evidence type="ECO:0000256" key="3">
    <source>
        <dbReference type="ARBA" id="ARBA00022679"/>
    </source>
</evidence>
<accession>A0AAU6Q1G2</accession>
<keyword evidence="8 10" id="KW-0594">Phospholipid biosynthesis</keyword>
<evidence type="ECO:0000256" key="11">
    <source>
        <dbReference type="SAM" id="SignalP"/>
    </source>
</evidence>